<dbReference type="InterPro" id="IPR008271">
    <property type="entry name" value="Ser/Thr_kinase_AS"/>
</dbReference>
<dbReference type="Proteomes" id="UP000050761">
    <property type="component" value="Unassembled WGS sequence"/>
</dbReference>
<evidence type="ECO:0000256" key="5">
    <source>
        <dbReference type="ARBA" id="ARBA00022840"/>
    </source>
</evidence>
<sequence length="342" mass="39034">MRSGAAGLRLEQWGVAWATIKRQGFSKSVDFAEVSRTSEGNLHSARMPLKVKRVATLGVGGFGRVELVKANAKVFALKVMNKKHIVELKQEKHVMSERKILLSGNSPFIVRLYKTYTDSEKLYMLMEPCLGGEVWTVLKRRGRFDNDAARFYCAAAMEALQYLHDRQIVYRDLKPENMLLDRHGYPKLVVSLAISLESRRMPPEIVLNKGHDTSLDLWALGILMYELLTGAPPFKNSDPMIIYNAILRGFKKWAWPRFFTKEALDLILSLCKQDPGLRLGYGHLDDVREHPWFDGFDFDEFRARKMKPPVIPVVSFVKFSKGMAWLRAESCLITVAESAPRP</sequence>
<dbReference type="GO" id="GO:0005524">
    <property type="term" value="F:ATP binding"/>
    <property type="evidence" value="ECO:0007669"/>
    <property type="project" value="UniProtKB-UniRule"/>
</dbReference>
<evidence type="ECO:0000313" key="9">
    <source>
        <dbReference type="EMBL" id="VDO98933.1"/>
    </source>
</evidence>
<evidence type="ECO:0000256" key="3">
    <source>
        <dbReference type="ARBA" id="ARBA00022741"/>
    </source>
</evidence>
<keyword evidence="3 6" id="KW-0547">Nucleotide-binding</keyword>
<name>A0A183FZN0_HELPZ</name>
<accession>A0A183FZN0</accession>
<gene>
    <name evidence="9" type="ORF">HPBE_LOCUS14226</name>
</gene>
<evidence type="ECO:0000256" key="1">
    <source>
        <dbReference type="ARBA" id="ARBA00022527"/>
    </source>
</evidence>
<dbReference type="PANTHER" id="PTHR24353:SF91">
    <property type="match status" value="1"/>
</dbReference>
<dbReference type="Pfam" id="PF00069">
    <property type="entry name" value="Pkinase"/>
    <property type="match status" value="1"/>
</dbReference>
<comment type="similarity">
    <text evidence="7">Belongs to the protein kinase superfamily.</text>
</comment>
<evidence type="ECO:0000313" key="10">
    <source>
        <dbReference type="Proteomes" id="UP000050761"/>
    </source>
</evidence>
<dbReference type="WBParaSite" id="HPBE_0001422501-mRNA-1">
    <property type="protein sequence ID" value="HPBE_0001422501-mRNA-1"/>
    <property type="gene ID" value="HPBE_0001422501"/>
</dbReference>
<accession>A0A3P8B370</accession>
<dbReference type="GO" id="GO:0004690">
    <property type="term" value="F:cyclic nucleotide-dependent protein kinase activity"/>
    <property type="evidence" value="ECO:0007669"/>
    <property type="project" value="UniProtKB-ARBA"/>
</dbReference>
<keyword evidence="5 6" id="KW-0067">ATP-binding</keyword>
<reference evidence="11" key="2">
    <citation type="submission" date="2019-09" db="UniProtKB">
        <authorList>
            <consortium name="WormBaseParasite"/>
        </authorList>
    </citation>
    <scope>IDENTIFICATION</scope>
</reference>
<dbReference type="SMART" id="SM00220">
    <property type="entry name" value="S_TKc"/>
    <property type="match status" value="1"/>
</dbReference>
<proteinExistence type="inferred from homology"/>
<dbReference type="Gene3D" id="1.10.510.10">
    <property type="entry name" value="Transferase(Phosphotransferase) domain 1"/>
    <property type="match status" value="1"/>
</dbReference>
<dbReference type="OrthoDB" id="63267at2759"/>
<evidence type="ECO:0000256" key="4">
    <source>
        <dbReference type="ARBA" id="ARBA00022777"/>
    </source>
</evidence>
<keyword evidence="1 7" id="KW-0723">Serine/threonine-protein kinase</keyword>
<dbReference type="PANTHER" id="PTHR24353">
    <property type="entry name" value="CYCLIC NUCLEOTIDE-DEPENDENT PROTEIN KINASE"/>
    <property type="match status" value="1"/>
</dbReference>
<dbReference type="InterPro" id="IPR017441">
    <property type="entry name" value="Protein_kinase_ATP_BS"/>
</dbReference>
<reference evidence="9 10" key="1">
    <citation type="submission" date="2018-11" db="EMBL/GenBank/DDBJ databases">
        <authorList>
            <consortium name="Pathogen Informatics"/>
        </authorList>
    </citation>
    <scope>NUCLEOTIDE SEQUENCE [LARGE SCALE GENOMIC DNA]</scope>
</reference>
<evidence type="ECO:0000256" key="2">
    <source>
        <dbReference type="ARBA" id="ARBA00022679"/>
    </source>
</evidence>
<feature type="domain" description="Protein kinase" evidence="8">
    <location>
        <begin position="51"/>
        <end position="293"/>
    </location>
</feature>
<evidence type="ECO:0000313" key="11">
    <source>
        <dbReference type="WBParaSite" id="HPBE_0001422501-mRNA-1"/>
    </source>
</evidence>
<keyword evidence="2" id="KW-0808">Transferase</keyword>
<dbReference type="PROSITE" id="PS00107">
    <property type="entry name" value="PROTEIN_KINASE_ATP"/>
    <property type="match status" value="1"/>
</dbReference>
<keyword evidence="10" id="KW-1185">Reference proteome</keyword>
<dbReference type="InterPro" id="IPR011009">
    <property type="entry name" value="Kinase-like_dom_sf"/>
</dbReference>
<keyword evidence="4" id="KW-0418">Kinase</keyword>
<dbReference type="SUPFAM" id="SSF56112">
    <property type="entry name" value="Protein kinase-like (PK-like)"/>
    <property type="match status" value="1"/>
</dbReference>
<evidence type="ECO:0000256" key="6">
    <source>
        <dbReference type="PROSITE-ProRule" id="PRU10141"/>
    </source>
</evidence>
<dbReference type="EMBL" id="UZAH01028260">
    <property type="protein sequence ID" value="VDO98933.1"/>
    <property type="molecule type" value="Genomic_DNA"/>
</dbReference>
<dbReference type="Gene3D" id="3.30.200.20">
    <property type="entry name" value="Phosphorylase Kinase, domain 1"/>
    <property type="match status" value="1"/>
</dbReference>
<feature type="binding site" evidence="6">
    <location>
        <position position="78"/>
    </location>
    <ligand>
        <name>ATP</name>
        <dbReference type="ChEBI" id="CHEBI:30616"/>
    </ligand>
</feature>
<dbReference type="InterPro" id="IPR000719">
    <property type="entry name" value="Prot_kinase_dom"/>
</dbReference>
<evidence type="ECO:0000256" key="7">
    <source>
        <dbReference type="RuleBase" id="RU000304"/>
    </source>
</evidence>
<dbReference type="AlphaFoldDB" id="A0A183FZN0"/>
<dbReference type="PROSITE" id="PS50011">
    <property type="entry name" value="PROTEIN_KINASE_DOM"/>
    <property type="match status" value="1"/>
</dbReference>
<evidence type="ECO:0000259" key="8">
    <source>
        <dbReference type="PROSITE" id="PS50011"/>
    </source>
</evidence>
<dbReference type="PROSITE" id="PS00108">
    <property type="entry name" value="PROTEIN_KINASE_ST"/>
    <property type="match status" value="1"/>
</dbReference>
<protein>
    <submittedName>
        <fullName evidence="11">Protein kinase domain-containing protein</fullName>
    </submittedName>
</protein>
<organism evidence="10 11">
    <name type="scientific">Heligmosomoides polygyrus</name>
    <name type="common">Parasitic roundworm</name>
    <dbReference type="NCBI Taxonomy" id="6339"/>
    <lineage>
        <taxon>Eukaryota</taxon>
        <taxon>Metazoa</taxon>
        <taxon>Ecdysozoa</taxon>
        <taxon>Nematoda</taxon>
        <taxon>Chromadorea</taxon>
        <taxon>Rhabditida</taxon>
        <taxon>Rhabditina</taxon>
        <taxon>Rhabditomorpha</taxon>
        <taxon>Strongyloidea</taxon>
        <taxon>Heligmosomidae</taxon>
        <taxon>Heligmosomoides</taxon>
    </lineage>
</organism>